<evidence type="ECO:0000313" key="1">
    <source>
        <dbReference type="EMBL" id="ABX22713.1"/>
    </source>
</evidence>
<evidence type="ECO:0000313" key="2">
    <source>
        <dbReference type="Proteomes" id="UP000002084"/>
    </source>
</evidence>
<dbReference type="KEGG" id="ses:SARI_02866"/>
<name>A9MQB5_SALAR</name>
<keyword evidence="2" id="KW-1185">Reference proteome</keyword>
<sequence length="51" mass="5930">MNMADMHLSLQAITAASAEKISQWRQCYFRPILDDLCLCLEMKNINQVNAW</sequence>
<reference evidence="1 2" key="1">
    <citation type="submission" date="2007-11" db="EMBL/GenBank/DDBJ databases">
        <authorList>
            <consortium name="The Salmonella enterica serovar Arizonae Genome Sequencing Project"/>
            <person name="McClelland M."/>
            <person name="Sanderson E.K."/>
            <person name="Porwollik S."/>
            <person name="Spieth J."/>
            <person name="Clifton W.S."/>
            <person name="Fulton R."/>
            <person name="Chunyan W."/>
            <person name="Wollam A."/>
            <person name="Shah N."/>
            <person name="Pepin K."/>
            <person name="Bhonagiri V."/>
            <person name="Nash W."/>
            <person name="Johnson M."/>
            <person name="Thiruvilangam P."/>
            <person name="Wilson R."/>
        </authorList>
    </citation>
    <scope>NUCLEOTIDE SEQUENCE [LARGE SCALE GENOMIC DNA]</scope>
    <source>
        <strain evidence="2">ATCC BAA-731 / CDC346-86 / RSK2980</strain>
    </source>
</reference>
<gene>
    <name evidence="1" type="ordered locus">SARI_02866</name>
</gene>
<protein>
    <submittedName>
        <fullName evidence="1">Uncharacterized protein</fullName>
    </submittedName>
</protein>
<dbReference type="HOGENOM" id="CLU_3103533_0_0_6"/>
<dbReference type="Proteomes" id="UP000002084">
    <property type="component" value="Chromosome"/>
</dbReference>
<proteinExistence type="predicted"/>
<accession>A9MQB5</accession>
<dbReference type="STRING" id="41514.SARI_02866"/>
<dbReference type="AlphaFoldDB" id="A9MQB5"/>
<organism evidence="1 2">
    <name type="scientific">Salmonella arizonae (strain ATCC BAA-731 / CDC346-86 / RSK2980)</name>
    <dbReference type="NCBI Taxonomy" id="41514"/>
    <lineage>
        <taxon>Bacteria</taxon>
        <taxon>Pseudomonadati</taxon>
        <taxon>Pseudomonadota</taxon>
        <taxon>Gammaproteobacteria</taxon>
        <taxon>Enterobacterales</taxon>
        <taxon>Enterobacteriaceae</taxon>
        <taxon>Salmonella</taxon>
    </lineage>
</organism>
<dbReference type="EMBL" id="CP000880">
    <property type="protein sequence ID" value="ABX22713.1"/>
    <property type="molecule type" value="Genomic_DNA"/>
</dbReference>